<comment type="similarity">
    <text evidence="2">Belongs to the WD repeat EDC4 family.</text>
</comment>
<comment type="caution">
    <text evidence="8">The sequence shown here is derived from an EMBL/GenBank/DDBJ whole genome shotgun (WGS) entry which is preliminary data.</text>
</comment>
<evidence type="ECO:0000256" key="3">
    <source>
        <dbReference type="ARBA" id="ARBA00022490"/>
    </source>
</evidence>
<dbReference type="PANTHER" id="PTHR15598:SF5">
    <property type="entry name" value="ENHANCER OF MRNA-DECAPPING PROTEIN 4"/>
    <property type="match status" value="1"/>
</dbReference>
<dbReference type="InterPro" id="IPR045152">
    <property type="entry name" value="EDC4-like"/>
</dbReference>
<dbReference type="InterPro" id="IPR044938">
    <property type="entry name" value="EDC4_C_sf"/>
</dbReference>
<dbReference type="Gene3D" id="1.10.220.100">
    <property type="entry name" value="conserved c-terminal region of ge- 1"/>
    <property type="match status" value="1"/>
</dbReference>
<keyword evidence="4" id="KW-0853">WD repeat</keyword>
<evidence type="ECO:0000259" key="7">
    <source>
        <dbReference type="Pfam" id="PF21289"/>
    </source>
</evidence>
<accession>A0AB34K0B9</accession>
<evidence type="ECO:0000256" key="5">
    <source>
        <dbReference type="ARBA" id="ARBA00022737"/>
    </source>
</evidence>
<dbReference type="InterPro" id="IPR049404">
    <property type="entry name" value="EDC4_C"/>
</dbReference>
<comment type="subcellular location">
    <subcellularLocation>
        <location evidence="1">Cytoplasm</location>
        <location evidence="1">P-body</location>
    </subcellularLocation>
</comment>
<dbReference type="Gene3D" id="6.10.140.270">
    <property type="match status" value="1"/>
</dbReference>
<feature type="domain" description="Enhancer of mRNA-decapping protein 4 C-terminal" evidence="7">
    <location>
        <begin position="963"/>
        <end position="1068"/>
    </location>
</feature>
<proteinExistence type="inferred from homology"/>
<evidence type="ECO:0000313" key="9">
    <source>
        <dbReference type="Proteomes" id="UP001515480"/>
    </source>
</evidence>
<feature type="region of interest" description="Disordered" evidence="6">
    <location>
        <begin position="590"/>
        <end position="663"/>
    </location>
</feature>
<dbReference type="InterPro" id="IPR036322">
    <property type="entry name" value="WD40_repeat_dom_sf"/>
</dbReference>
<dbReference type="AlphaFoldDB" id="A0AB34K0B9"/>
<feature type="compositionally biased region" description="Pro residues" evidence="6">
    <location>
        <begin position="647"/>
        <end position="663"/>
    </location>
</feature>
<gene>
    <name evidence="8" type="ORF">AB1Y20_009062</name>
</gene>
<evidence type="ECO:0000256" key="1">
    <source>
        <dbReference type="ARBA" id="ARBA00004201"/>
    </source>
</evidence>
<dbReference type="GO" id="GO:0000932">
    <property type="term" value="C:P-body"/>
    <property type="evidence" value="ECO:0007669"/>
    <property type="project" value="UniProtKB-SubCell"/>
</dbReference>
<organism evidence="8 9">
    <name type="scientific">Prymnesium parvum</name>
    <name type="common">Toxic golden alga</name>
    <dbReference type="NCBI Taxonomy" id="97485"/>
    <lineage>
        <taxon>Eukaryota</taxon>
        <taxon>Haptista</taxon>
        <taxon>Haptophyta</taxon>
        <taxon>Prymnesiophyceae</taxon>
        <taxon>Prymnesiales</taxon>
        <taxon>Prymnesiaceae</taxon>
        <taxon>Prymnesium</taxon>
    </lineage>
</organism>
<keyword evidence="9" id="KW-1185">Reference proteome</keyword>
<name>A0AB34K0B9_PRYPA</name>
<evidence type="ECO:0000256" key="2">
    <source>
        <dbReference type="ARBA" id="ARBA00009639"/>
    </source>
</evidence>
<keyword evidence="3" id="KW-0963">Cytoplasm</keyword>
<protein>
    <recommendedName>
        <fullName evidence="7">Enhancer of mRNA-decapping protein 4 C-terminal domain-containing protein</fullName>
    </recommendedName>
</protein>
<evidence type="ECO:0000256" key="6">
    <source>
        <dbReference type="SAM" id="MobiDB-lite"/>
    </source>
</evidence>
<sequence length="1096" mass="117209">MRAPSGERARYCKPTIFMSILRRRTCRGFLLTASHKPAARKALLTLHWAELQGEEVWWPPWWYRFSLAGTFSRPWGQRGPRGRQEGTMECLRSELRREERRRLTVGCVLLSVGTVGSHQRGLRLSERLVVLAIAQWALAARWHRFDALPGEYSASTQSINQQIQPPLRTRIVPLRPSSPFPLSPSPHVAMSLISWSNLPRHDPEVRTIAHYKRSYAVLTSGAIVAASSKYIGYALRGGLIRVIHRESESMVLLRGLTKDPSEIRFCPATTDVLAAVANDATVCVWQLSCSTDGVTAAVLLHATWGKPSINGPSDRLCFQPAAAPDVLATSLGGAVIQLWDLTTQSPESASSPLILLRQEEGLPPVSCFDFDPSGLALVCADASGAITSYLLPACEETYYVKAHDSAVAMLTHSSAEAPLLVSAGRAGYEIKLWQVDGGAPVCIHALRLEQPSPNVELICCFDAASALLLLSHSTGASNSQNTMLLSRLVVDASDPSQSTFGDFAAVHAEMGIMSCCPLPSPGSEKVEVFCVQASTVQCISLVPADLLPTPIEDTLAGVAASLIADLDVEDSGPAADSPIDGLLSHLQRQMSNGVSGSPSAAVEPQAPPPPPAGGGPRAPLPSAAARAAGPGPGLRPVPPAALGAPRGPAPPPGPNVVARPPPPMHMGARPPYMHAPPPPPPPMPFMPSAPPPWMEMSSKLDQLDAHVVSLQQQLHKPPHKNDLDARLARIEQMMALQAEKTEANAARQLQAHQENMKFSVQALLPGLQAAVEKAVDAAMDKAMKHQEKLVHKLEESIMAKVNESVNKATSLIAASTAAVPSALTSQLSGALDPAVRDAFKTTFETSLLPGFERAAQKMYEDLHKAFKRGLQEFNEPLSAQVQEQCTSLSTSQAQLMTQAQASLTQMIAEAKDSFSKAIREAGTSAQTASAAKPLGTASSGSAPPRSPPPDFPSSDIALGMELQKAISEGQYERAFAQALGASNLDVLLWLCAKVDPKLLMSTGSPSLQIVLASLVQQLSWEPTKDTSLKLSWLHQILSNLRPSDPLISANCARILTQVDANLRQSADALGDGPTASAFNMVLFMVRKLMQNGTLRG</sequence>
<dbReference type="Gene3D" id="2.130.10.10">
    <property type="entry name" value="YVTN repeat-like/Quinoprotein amine dehydrogenase"/>
    <property type="match status" value="1"/>
</dbReference>
<feature type="compositionally biased region" description="Low complexity" evidence="6">
    <location>
        <begin position="620"/>
        <end position="629"/>
    </location>
</feature>
<dbReference type="PANTHER" id="PTHR15598">
    <property type="entry name" value="ENHANCER OF MRNA-DECAPPING PROTEIN 4"/>
    <property type="match status" value="1"/>
</dbReference>
<evidence type="ECO:0000256" key="4">
    <source>
        <dbReference type="ARBA" id="ARBA00022574"/>
    </source>
</evidence>
<dbReference type="Proteomes" id="UP001515480">
    <property type="component" value="Unassembled WGS sequence"/>
</dbReference>
<feature type="region of interest" description="Disordered" evidence="6">
    <location>
        <begin position="922"/>
        <end position="954"/>
    </location>
</feature>
<dbReference type="GO" id="GO:0031087">
    <property type="term" value="P:deadenylation-independent decapping of nuclear-transcribed mRNA"/>
    <property type="evidence" value="ECO:0007669"/>
    <property type="project" value="InterPro"/>
</dbReference>
<reference evidence="8 9" key="1">
    <citation type="journal article" date="2024" name="Science">
        <title>Giant polyketide synthase enzymes in the biosynthesis of giant marine polyether toxins.</title>
        <authorList>
            <person name="Fallon T.R."/>
            <person name="Shende V.V."/>
            <person name="Wierzbicki I.H."/>
            <person name="Pendleton A.L."/>
            <person name="Watervoot N.F."/>
            <person name="Auber R.P."/>
            <person name="Gonzalez D.J."/>
            <person name="Wisecaver J.H."/>
            <person name="Moore B.S."/>
        </authorList>
    </citation>
    <scope>NUCLEOTIDE SEQUENCE [LARGE SCALE GENOMIC DNA]</scope>
    <source>
        <strain evidence="8 9">12B1</strain>
    </source>
</reference>
<dbReference type="Pfam" id="PF21289">
    <property type="entry name" value="EDC4_C"/>
    <property type="match status" value="1"/>
</dbReference>
<dbReference type="SUPFAM" id="SSF50978">
    <property type="entry name" value="WD40 repeat-like"/>
    <property type="match status" value="1"/>
</dbReference>
<dbReference type="InterPro" id="IPR015943">
    <property type="entry name" value="WD40/YVTN_repeat-like_dom_sf"/>
</dbReference>
<dbReference type="EMBL" id="JBGBPQ010000002">
    <property type="protein sequence ID" value="KAL1527676.1"/>
    <property type="molecule type" value="Genomic_DNA"/>
</dbReference>
<keyword evidence="5" id="KW-0677">Repeat</keyword>
<evidence type="ECO:0000313" key="8">
    <source>
        <dbReference type="EMBL" id="KAL1527676.1"/>
    </source>
</evidence>